<reference evidence="4" key="1">
    <citation type="journal article" date="2019" name="Nat. Commun.">
        <title>Expansion of phycobilisome linker gene families in mesophilic red algae.</title>
        <authorList>
            <person name="Lee J."/>
            <person name="Kim D."/>
            <person name="Bhattacharya D."/>
            <person name="Yoon H.S."/>
        </authorList>
    </citation>
    <scope>NUCLEOTIDE SEQUENCE [LARGE SCALE GENOMIC DNA]</scope>
    <source>
        <strain evidence="4">CCMP 1328</strain>
    </source>
</reference>
<feature type="transmembrane region" description="Helical" evidence="2">
    <location>
        <begin position="52"/>
        <end position="74"/>
    </location>
</feature>
<evidence type="ECO:0000313" key="3">
    <source>
        <dbReference type="EMBL" id="KAA8496146.1"/>
    </source>
</evidence>
<dbReference type="EMBL" id="VRMN01000003">
    <property type="protein sequence ID" value="KAA8496146.1"/>
    <property type="molecule type" value="Genomic_DNA"/>
</dbReference>
<evidence type="ECO:0000256" key="2">
    <source>
        <dbReference type="SAM" id="Phobius"/>
    </source>
</evidence>
<accession>A0A5J4YXR5</accession>
<proteinExistence type="predicted"/>
<dbReference type="OMA" id="NMHERIN"/>
<dbReference type="OrthoDB" id="9985088at2759"/>
<keyword evidence="4" id="KW-1185">Reference proteome</keyword>
<name>A0A5J4YXR5_PORPP</name>
<keyword evidence="2" id="KW-1133">Transmembrane helix</keyword>
<evidence type="ECO:0000313" key="4">
    <source>
        <dbReference type="Proteomes" id="UP000324585"/>
    </source>
</evidence>
<dbReference type="AlphaFoldDB" id="A0A5J4YXR5"/>
<keyword evidence="2" id="KW-0812">Transmembrane</keyword>
<comment type="caution">
    <text evidence="3">The sequence shown here is derived from an EMBL/GenBank/DDBJ whole genome shotgun (WGS) entry which is preliminary data.</text>
</comment>
<protein>
    <submittedName>
        <fullName evidence="3">Uncharacterized protein</fullName>
    </submittedName>
</protein>
<sequence>MKSVPITTAGDDDAALLFPRHTRYSTAARRWGARPAAMEMVSSPMMNRRMQVLLVIIFAACLSGLAMFPMTSLYGQWRACSGEQTGGLHPLHGPDTSSQSALAGQTDIGVGVAGELQRHSLPEQVPSAAPRATVAPSQPKAADLKPVRTDRLSQVEVAATPPPEADCDINPPLFFEKSMKMKPECAPRQNVADDPMQGWPLEAYVLSLDRDGAAERYEVRRSFLKQHGIELRRMMAVDGAAVFGMHYSTDEKGKSVYVDPKTKQRFVEGRPGYLSPGERGYQATMYKLFSELSEPGRIASGNILVVDDDVVFECDFKEKLTRLLSEQRCSTMVLANSNPAGILMLGSAVWVNGTYPQKGWSISGWFLSDAEIEILNREAVRSTPFGETPNLPQCINAHARTYGSFAMLYHTSIFQTVMKWIEGPGANIQFDTMYPYLWQHGFMVRVAHPPIAIQDVRHASQVKDRGEKQMDMARRVQIHRWGDISRFCDPLDGSRLSL</sequence>
<keyword evidence="2" id="KW-0472">Membrane</keyword>
<organism evidence="3 4">
    <name type="scientific">Porphyridium purpureum</name>
    <name type="common">Red alga</name>
    <name type="synonym">Porphyridium cruentum</name>
    <dbReference type="NCBI Taxonomy" id="35688"/>
    <lineage>
        <taxon>Eukaryota</taxon>
        <taxon>Rhodophyta</taxon>
        <taxon>Bangiophyceae</taxon>
        <taxon>Porphyridiales</taxon>
        <taxon>Porphyridiaceae</taxon>
        <taxon>Porphyridium</taxon>
    </lineage>
</organism>
<gene>
    <name evidence="3" type="ORF">FVE85_2301</name>
</gene>
<evidence type="ECO:0000256" key="1">
    <source>
        <dbReference type="SAM" id="MobiDB-lite"/>
    </source>
</evidence>
<feature type="region of interest" description="Disordered" evidence="1">
    <location>
        <begin position="124"/>
        <end position="146"/>
    </location>
</feature>
<dbReference type="Proteomes" id="UP000324585">
    <property type="component" value="Unassembled WGS sequence"/>
</dbReference>